<evidence type="ECO:0000313" key="3">
    <source>
        <dbReference type="Proteomes" id="UP000199147"/>
    </source>
</evidence>
<gene>
    <name evidence="2" type="ORF">BN2156_04042</name>
</gene>
<protein>
    <recommendedName>
        <fullName evidence="1">ESAT-6-like protein</fullName>
    </recommendedName>
</protein>
<evidence type="ECO:0000313" key="2">
    <source>
        <dbReference type="EMBL" id="CRZ17161.1"/>
    </source>
</evidence>
<name>A0A0H5RTP7_9MYCO</name>
<dbReference type="InterPro" id="IPR036689">
    <property type="entry name" value="ESAT-6-like_sf"/>
</dbReference>
<dbReference type="STRING" id="146018.BN2156_04042"/>
<dbReference type="Gene3D" id="1.10.287.1060">
    <property type="entry name" value="ESAT-6-like"/>
    <property type="match status" value="1"/>
</dbReference>
<sequence>MLIVDRAQLQSAANRMMALERVVDECLGDAEQTMAALRSSWHGDGSDAQAQAQQQWQDGAEQMKAALSALRQILQTAHKNYSDAVDKNGLMWQE</sequence>
<dbReference type="SUPFAM" id="SSF140453">
    <property type="entry name" value="EsxAB dimer-like"/>
    <property type="match status" value="1"/>
</dbReference>
<dbReference type="InterPro" id="IPR010310">
    <property type="entry name" value="T7SS_ESAT-6-like"/>
</dbReference>
<accession>A0A0H5RTP7</accession>
<dbReference type="Pfam" id="PF06013">
    <property type="entry name" value="WXG100"/>
    <property type="match status" value="1"/>
</dbReference>
<evidence type="ECO:0000256" key="1">
    <source>
        <dbReference type="RuleBase" id="RU362001"/>
    </source>
</evidence>
<keyword evidence="3" id="KW-1185">Reference proteome</keyword>
<dbReference type="NCBIfam" id="TIGR03930">
    <property type="entry name" value="WXG100_ESAT6"/>
    <property type="match status" value="1"/>
</dbReference>
<dbReference type="EMBL" id="CWKH01000002">
    <property type="protein sequence ID" value="CRZ17161.1"/>
    <property type="molecule type" value="Genomic_DNA"/>
</dbReference>
<dbReference type="AlphaFoldDB" id="A0A0H5RTP7"/>
<comment type="similarity">
    <text evidence="1">Belongs to the WXG100 family.</text>
</comment>
<dbReference type="Proteomes" id="UP000199147">
    <property type="component" value="Unassembled WGS sequence"/>
</dbReference>
<proteinExistence type="inferred from homology"/>
<reference evidence="3" key="1">
    <citation type="submission" date="2015-07" db="EMBL/GenBank/DDBJ databases">
        <authorList>
            <person name="Urmite Genomes"/>
        </authorList>
    </citation>
    <scope>NUCLEOTIDE SEQUENCE [LARGE SCALE GENOMIC DNA]</scope>
    <source>
        <strain evidence="3">type strain: ATCC 49404</strain>
    </source>
</reference>
<organism evidence="2 3">
    <name type="scientific">Mycolicibacterium neworleansense</name>
    <dbReference type="NCBI Taxonomy" id="146018"/>
    <lineage>
        <taxon>Bacteria</taxon>
        <taxon>Bacillati</taxon>
        <taxon>Actinomycetota</taxon>
        <taxon>Actinomycetes</taxon>
        <taxon>Mycobacteriales</taxon>
        <taxon>Mycobacteriaceae</taxon>
        <taxon>Mycolicibacterium</taxon>
    </lineage>
</organism>